<dbReference type="GO" id="GO:0008168">
    <property type="term" value="F:methyltransferase activity"/>
    <property type="evidence" value="ECO:0007669"/>
    <property type="project" value="UniProtKB-KW"/>
</dbReference>
<dbReference type="GO" id="GO:0032259">
    <property type="term" value="P:methylation"/>
    <property type="evidence" value="ECO:0007669"/>
    <property type="project" value="UniProtKB-KW"/>
</dbReference>
<dbReference type="STRING" id="54.SAMN02745121_00190"/>
<dbReference type="Pfam" id="PF04072">
    <property type="entry name" value="LCM"/>
    <property type="match status" value="1"/>
</dbReference>
<dbReference type="InterPro" id="IPR007213">
    <property type="entry name" value="Ppm1/Ppm2/Tcmp"/>
</dbReference>
<dbReference type="PANTHER" id="PTHR43619:SF2">
    <property type="entry name" value="S-ADENOSYL-L-METHIONINE-DEPENDENT METHYLTRANSFERASES SUPERFAMILY PROTEIN"/>
    <property type="match status" value="1"/>
</dbReference>
<dbReference type="PANTHER" id="PTHR43619">
    <property type="entry name" value="S-ADENOSYL-L-METHIONINE-DEPENDENT METHYLTRANSFERASE YKTD-RELATED"/>
    <property type="match status" value="1"/>
</dbReference>
<keyword evidence="4" id="KW-1185">Reference proteome</keyword>
<protein>
    <submittedName>
        <fullName evidence="3">O-methyltransferase</fullName>
    </submittedName>
</protein>
<gene>
    <name evidence="3" type="ORF">SAMN02745121_00190</name>
</gene>
<dbReference type="PIRSF" id="PIRSF028177">
    <property type="entry name" value="Polyketide_synth_Omtfrase_TcmP"/>
    <property type="match status" value="1"/>
</dbReference>
<evidence type="ECO:0000313" key="3">
    <source>
        <dbReference type="EMBL" id="SFD48469.1"/>
    </source>
</evidence>
<evidence type="ECO:0000256" key="1">
    <source>
        <dbReference type="ARBA" id="ARBA00022603"/>
    </source>
</evidence>
<proteinExistence type="predicted"/>
<sequence length="279" mass="31331">MIPPAATQPNAEKIELSGVQETLLITLHARALESRSPDPILRDETAERLVDSIAYDFARLKSAQGDRFTTSVRAKQLDAWTGEYLAAHPDATVLHLGCGLDSRIDRVAPPPSVRWFEVDLPDVIAVRRRLYPERPGLQMIGTSVTDPDWLGQIPDDKPTLVVAEGIFPYLTAAEVEDLLRRIVVRFPEGQVLFDALSSRALRAQGLHSSLRKTGARLVWGLDDPHELESHVFGLELMDAWPLVGSPDVVKLGWLQRKVLQWCAKRPRIAKMHQALRYRF</sequence>
<dbReference type="Gene3D" id="3.40.50.150">
    <property type="entry name" value="Vaccinia Virus protein VP39"/>
    <property type="match status" value="1"/>
</dbReference>
<organism evidence="3 4">
    <name type="scientific">Nannocystis exedens</name>
    <dbReference type="NCBI Taxonomy" id="54"/>
    <lineage>
        <taxon>Bacteria</taxon>
        <taxon>Pseudomonadati</taxon>
        <taxon>Myxococcota</taxon>
        <taxon>Polyangia</taxon>
        <taxon>Nannocystales</taxon>
        <taxon>Nannocystaceae</taxon>
        <taxon>Nannocystis</taxon>
    </lineage>
</organism>
<name>A0A1I1SPR5_9BACT</name>
<reference evidence="4" key="1">
    <citation type="submission" date="2016-10" db="EMBL/GenBank/DDBJ databases">
        <authorList>
            <person name="Varghese N."/>
            <person name="Submissions S."/>
        </authorList>
    </citation>
    <scope>NUCLEOTIDE SEQUENCE [LARGE SCALE GENOMIC DNA]</scope>
    <source>
        <strain evidence="4">ATCC 25963</strain>
    </source>
</reference>
<dbReference type="Proteomes" id="UP000199400">
    <property type="component" value="Unassembled WGS sequence"/>
</dbReference>
<dbReference type="SUPFAM" id="SSF53335">
    <property type="entry name" value="S-adenosyl-L-methionine-dependent methyltransferases"/>
    <property type="match status" value="1"/>
</dbReference>
<dbReference type="EMBL" id="FOMX01000002">
    <property type="protein sequence ID" value="SFD48469.1"/>
    <property type="molecule type" value="Genomic_DNA"/>
</dbReference>
<dbReference type="RefSeq" id="WP_096333282.1">
    <property type="nucleotide sequence ID" value="NZ_FOMX01000002.1"/>
</dbReference>
<keyword evidence="1 3" id="KW-0489">Methyltransferase</keyword>
<dbReference type="OrthoDB" id="9800233at2"/>
<evidence type="ECO:0000313" key="4">
    <source>
        <dbReference type="Proteomes" id="UP000199400"/>
    </source>
</evidence>
<keyword evidence="2 3" id="KW-0808">Transferase</keyword>
<accession>A0A1I1SPR5</accession>
<dbReference type="AlphaFoldDB" id="A0A1I1SPR5"/>
<dbReference type="InterPro" id="IPR029063">
    <property type="entry name" value="SAM-dependent_MTases_sf"/>
</dbReference>
<dbReference type="InterPro" id="IPR016874">
    <property type="entry name" value="TcmP-like"/>
</dbReference>
<evidence type="ECO:0000256" key="2">
    <source>
        <dbReference type="ARBA" id="ARBA00022679"/>
    </source>
</evidence>